<reference evidence="1" key="1">
    <citation type="journal article" date="2021" name="Proc. Natl. Acad. Sci. U.S.A.">
        <title>A Catalog of Tens of Thousands of Viruses from Human Metagenomes Reveals Hidden Associations with Chronic Diseases.</title>
        <authorList>
            <person name="Tisza M.J."/>
            <person name="Buck C.B."/>
        </authorList>
    </citation>
    <scope>NUCLEOTIDE SEQUENCE</scope>
    <source>
        <strain evidence="1">Ct8Cp41</strain>
    </source>
</reference>
<sequence length="53" mass="5856">MIKTINGQTWFCCPECGKKIHPVKPGACGVLVKCTGKNNGKRCDWYGEIKWAG</sequence>
<proteinExistence type="predicted"/>
<accession>A0A8S5UBD1</accession>
<organism evidence="1">
    <name type="scientific">Siphoviridae sp. ct8Cp41</name>
    <dbReference type="NCBI Taxonomy" id="2825358"/>
    <lineage>
        <taxon>Viruses</taxon>
        <taxon>Duplodnaviria</taxon>
        <taxon>Heunggongvirae</taxon>
        <taxon>Uroviricota</taxon>
        <taxon>Caudoviricetes</taxon>
    </lineage>
</organism>
<protein>
    <submittedName>
        <fullName evidence="1">Cysteine-rich protein</fullName>
    </submittedName>
</protein>
<dbReference type="EMBL" id="BK016059">
    <property type="protein sequence ID" value="DAF91706.1"/>
    <property type="molecule type" value="Genomic_DNA"/>
</dbReference>
<name>A0A8S5UBD1_9CAUD</name>
<evidence type="ECO:0000313" key="1">
    <source>
        <dbReference type="EMBL" id="DAF91706.1"/>
    </source>
</evidence>